<feature type="transmembrane region" description="Helical" evidence="7">
    <location>
        <begin position="110"/>
        <end position="132"/>
    </location>
</feature>
<dbReference type="AlphaFoldDB" id="A0A4S2DMU8"/>
<protein>
    <submittedName>
        <fullName evidence="8">Chromate transporter</fullName>
    </submittedName>
</protein>
<dbReference type="GO" id="GO:0005886">
    <property type="term" value="C:plasma membrane"/>
    <property type="evidence" value="ECO:0007669"/>
    <property type="project" value="UniProtKB-SubCell"/>
</dbReference>
<gene>
    <name evidence="8" type="ORF">E5347_02365</name>
</gene>
<dbReference type="PANTHER" id="PTHR43663">
    <property type="entry name" value="CHROMATE TRANSPORT PROTEIN-RELATED"/>
    <property type="match status" value="1"/>
</dbReference>
<dbReference type="InterPro" id="IPR052518">
    <property type="entry name" value="CHR_Transporter"/>
</dbReference>
<comment type="similarity">
    <text evidence="2">Belongs to the chromate ion transporter (CHR) (TC 2.A.51) family.</text>
</comment>
<dbReference type="RefSeq" id="WP_136004238.1">
    <property type="nucleotide sequence ID" value="NZ_SRYR01000001.1"/>
</dbReference>
<sequence length="190" mass="21124">MEKNFKFYFKLFKVTFYVSCFSFGGGYVIIPFFKKYLVEDMRILTENELLDMAAIAQSSPGAIAVNLSSLIGYRFLGIPGAIITCIGTVLPPLIILSIVSIFYDAFRSNIYISAILKGMEAGVAAAIVDLVIDMSLTVFKEKNLLLTLLVPLSFIASFFFNVNVILILILGAILSFGQAFFRKRREANQI</sequence>
<keyword evidence="5 7" id="KW-1133">Transmembrane helix</keyword>
<dbReference type="PANTHER" id="PTHR43663:SF1">
    <property type="entry name" value="CHROMATE TRANSPORTER"/>
    <property type="match status" value="1"/>
</dbReference>
<dbReference type="EMBL" id="SRYR01000001">
    <property type="protein sequence ID" value="TGY43678.1"/>
    <property type="molecule type" value="Genomic_DNA"/>
</dbReference>
<feature type="transmembrane region" description="Helical" evidence="7">
    <location>
        <begin position="14"/>
        <end position="33"/>
    </location>
</feature>
<dbReference type="OrthoDB" id="9788907at2"/>
<evidence type="ECO:0000256" key="2">
    <source>
        <dbReference type="ARBA" id="ARBA00005262"/>
    </source>
</evidence>
<dbReference type="Pfam" id="PF02417">
    <property type="entry name" value="Chromate_transp"/>
    <property type="match status" value="1"/>
</dbReference>
<evidence type="ECO:0000256" key="7">
    <source>
        <dbReference type="SAM" id="Phobius"/>
    </source>
</evidence>
<evidence type="ECO:0000256" key="1">
    <source>
        <dbReference type="ARBA" id="ARBA00004651"/>
    </source>
</evidence>
<dbReference type="GO" id="GO:0015109">
    <property type="term" value="F:chromate transmembrane transporter activity"/>
    <property type="evidence" value="ECO:0007669"/>
    <property type="project" value="InterPro"/>
</dbReference>
<comment type="subcellular location">
    <subcellularLocation>
        <location evidence="1">Cell membrane</location>
        <topology evidence="1">Multi-pass membrane protein</topology>
    </subcellularLocation>
</comment>
<feature type="transmembrane region" description="Helical" evidence="7">
    <location>
        <begin position="152"/>
        <end position="176"/>
    </location>
</feature>
<evidence type="ECO:0000313" key="8">
    <source>
        <dbReference type="EMBL" id="TGY43678.1"/>
    </source>
</evidence>
<keyword evidence="4 7" id="KW-0812">Transmembrane</keyword>
<dbReference type="Proteomes" id="UP000306888">
    <property type="component" value="Unassembled WGS sequence"/>
</dbReference>
<feature type="transmembrane region" description="Helical" evidence="7">
    <location>
        <begin position="81"/>
        <end position="103"/>
    </location>
</feature>
<name>A0A4S2DMU8_9CLOT</name>
<comment type="caution">
    <text evidence="8">The sequence shown here is derived from an EMBL/GenBank/DDBJ whole genome shotgun (WGS) entry which is preliminary data.</text>
</comment>
<evidence type="ECO:0000256" key="6">
    <source>
        <dbReference type="ARBA" id="ARBA00023136"/>
    </source>
</evidence>
<evidence type="ECO:0000256" key="3">
    <source>
        <dbReference type="ARBA" id="ARBA00022475"/>
    </source>
</evidence>
<proteinExistence type="inferred from homology"/>
<evidence type="ECO:0000313" key="9">
    <source>
        <dbReference type="Proteomes" id="UP000306888"/>
    </source>
</evidence>
<evidence type="ECO:0000256" key="4">
    <source>
        <dbReference type="ARBA" id="ARBA00022692"/>
    </source>
</evidence>
<evidence type="ECO:0000256" key="5">
    <source>
        <dbReference type="ARBA" id="ARBA00022989"/>
    </source>
</evidence>
<keyword evidence="6 7" id="KW-0472">Membrane</keyword>
<organism evidence="8 9">
    <name type="scientific">Clostridium sartagoforme</name>
    <dbReference type="NCBI Taxonomy" id="84031"/>
    <lineage>
        <taxon>Bacteria</taxon>
        <taxon>Bacillati</taxon>
        <taxon>Bacillota</taxon>
        <taxon>Clostridia</taxon>
        <taxon>Eubacteriales</taxon>
        <taxon>Clostridiaceae</taxon>
        <taxon>Clostridium</taxon>
    </lineage>
</organism>
<keyword evidence="9" id="KW-1185">Reference proteome</keyword>
<dbReference type="InterPro" id="IPR003370">
    <property type="entry name" value="Chromate_transpt"/>
</dbReference>
<accession>A0A4S2DMU8</accession>
<keyword evidence="3" id="KW-1003">Cell membrane</keyword>
<reference evidence="8 9" key="1">
    <citation type="submission" date="2019-04" db="EMBL/GenBank/DDBJ databases">
        <title>Microbes associate with the intestines of laboratory mice.</title>
        <authorList>
            <person name="Navarre W."/>
            <person name="Wong E."/>
            <person name="Huang K."/>
            <person name="Tropini C."/>
            <person name="Ng K."/>
            <person name="Yu B."/>
        </authorList>
    </citation>
    <scope>NUCLEOTIDE SEQUENCE [LARGE SCALE GENOMIC DNA]</scope>
    <source>
        <strain evidence="8 9">NM50_B9-20</strain>
    </source>
</reference>